<dbReference type="GO" id="GO:0003700">
    <property type="term" value="F:DNA-binding transcription factor activity"/>
    <property type="evidence" value="ECO:0007669"/>
    <property type="project" value="InterPro"/>
</dbReference>
<sequence>MTNISYMKKIEHFYGADLSWVEHFAQQYGGKVEGNFIIGPDDILSGTRYFYNDERGITVLYIDVEYKKDVHFIQKNINKDFVGLYYNLTEGEAMISGDDYFFDMGRWQYNLAAIDGSLESHYKVKAGSKTFALCIFIKKSNIEKYAKNNNIVFTNLDKIVDPAKNTIIRFDRMSNESFHLLEDLKKLTVGNEIFNLNLIGTAHLLMSNYLKKIASKRIILQTVNDSDLESIINIQMFLIEHIKEQFPHIQNMAKKANMSESKFKTLFKKITGETPNVFFMSNKLLLAKEMLEKKQLTVSQISDQLSFKNQSYFSTKFKEYFGVSPTVFLKQL</sequence>
<dbReference type="Pfam" id="PF12833">
    <property type="entry name" value="HTH_18"/>
    <property type="match status" value="1"/>
</dbReference>
<evidence type="ECO:0000256" key="1">
    <source>
        <dbReference type="ARBA" id="ARBA00023015"/>
    </source>
</evidence>
<evidence type="ECO:0000313" key="5">
    <source>
        <dbReference type="EMBL" id="SHL09065.1"/>
    </source>
</evidence>
<dbReference type="PANTHER" id="PTHR43280">
    <property type="entry name" value="ARAC-FAMILY TRANSCRIPTIONAL REGULATOR"/>
    <property type="match status" value="1"/>
</dbReference>
<gene>
    <name evidence="5" type="ORF">SAMN05444484_101272</name>
</gene>
<feature type="domain" description="HTH araC/xylS-type" evidence="4">
    <location>
        <begin position="232"/>
        <end position="331"/>
    </location>
</feature>
<dbReference type="GO" id="GO:0043565">
    <property type="term" value="F:sequence-specific DNA binding"/>
    <property type="evidence" value="ECO:0007669"/>
    <property type="project" value="InterPro"/>
</dbReference>
<evidence type="ECO:0000259" key="4">
    <source>
        <dbReference type="PROSITE" id="PS01124"/>
    </source>
</evidence>
<dbReference type="SUPFAM" id="SSF46689">
    <property type="entry name" value="Homeodomain-like"/>
    <property type="match status" value="1"/>
</dbReference>
<dbReference type="OrthoDB" id="1189000at2"/>
<keyword evidence="1" id="KW-0805">Transcription regulation</keyword>
<keyword evidence="3" id="KW-0804">Transcription</keyword>
<dbReference type="SMART" id="SM00342">
    <property type="entry name" value="HTH_ARAC"/>
    <property type="match status" value="1"/>
</dbReference>
<evidence type="ECO:0000256" key="2">
    <source>
        <dbReference type="ARBA" id="ARBA00023125"/>
    </source>
</evidence>
<dbReference type="PANTHER" id="PTHR43280:SF28">
    <property type="entry name" value="HTH-TYPE TRANSCRIPTIONAL ACTIVATOR RHAS"/>
    <property type="match status" value="1"/>
</dbReference>
<dbReference type="AlphaFoldDB" id="A0A1M6XTC4"/>
<keyword evidence="2 5" id="KW-0238">DNA-binding</keyword>
<dbReference type="InterPro" id="IPR009057">
    <property type="entry name" value="Homeodomain-like_sf"/>
</dbReference>
<organism evidence="5 6">
    <name type="scientific">Flavobacterium chilense</name>
    <dbReference type="NCBI Taxonomy" id="946677"/>
    <lineage>
        <taxon>Bacteria</taxon>
        <taxon>Pseudomonadati</taxon>
        <taxon>Bacteroidota</taxon>
        <taxon>Flavobacteriia</taxon>
        <taxon>Flavobacteriales</taxon>
        <taxon>Flavobacteriaceae</taxon>
        <taxon>Flavobacterium</taxon>
    </lineage>
</organism>
<protein>
    <submittedName>
        <fullName evidence="5">AraC-type DNA-binding protein</fullName>
    </submittedName>
</protein>
<dbReference type="PROSITE" id="PS01124">
    <property type="entry name" value="HTH_ARAC_FAMILY_2"/>
    <property type="match status" value="1"/>
</dbReference>
<dbReference type="InterPro" id="IPR018060">
    <property type="entry name" value="HTH_AraC"/>
</dbReference>
<dbReference type="STRING" id="946677.SAMN05444484_101272"/>
<dbReference type="Gene3D" id="1.10.10.60">
    <property type="entry name" value="Homeodomain-like"/>
    <property type="match status" value="2"/>
</dbReference>
<dbReference type="Proteomes" id="UP000184028">
    <property type="component" value="Unassembled WGS sequence"/>
</dbReference>
<keyword evidence="6" id="KW-1185">Reference proteome</keyword>
<proteinExistence type="predicted"/>
<accession>A0A1M6XTC4</accession>
<dbReference type="EMBL" id="FRBT01000001">
    <property type="protein sequence ID" value="SHL09065.1"/>
    <property type="molecule type" value="Genomic_DNA"/>
</dbReference>
<name>A0A1M6XTC4_9FLAO</name>
<reference evidence="6" key="1">
    <citation type="submission" date="2016-11" db="EMBL/GenBank/DDBJ databases">
        <authorList>
            <person name="Varghese N."/>
            <person name="Submissions S."/>
        </authorList>
    </citation>
    <scope>NUCLEOTIDE SEQUENCE [LARGE SCALE GENOMIC DNA]</scope>
    <source>
        <strain evidence="6">DSM 24724</strain>
    </source>
</reference>
<evidence type="ECO:0000256" key="3">
    <source>
        <dbReference type="ARBA" id="ARBA00023163"/>
    </source>
</evidence>
<evidence type="ECO:0000313" key="6">
    <source>
        <dbReference type="Proteomes" id="UP000184028"/>
    </source>
</evidence>